<dbReference type="AlphaFoldDB" id="A0A2V5L4K7"/>
<sequence length="108" mass="11442">MENSSHTEFAEALRKRVTGPGVTESALRQAVFNRAAGRGVVEEPYDELAAQIGTAAYRVTDDQVDAVRQRTGSDRAALEIILAAAAGAGMRRWDAAAHIIAEATDATS</sequence>
<comment type="caution">
    <text evidence="1">The sequence shown here is derived from an EMBL/GenBank/DDBJ whole genome shotgun (WGS) entry which is preliminary data.</text>
</comment>
<protein>
    <submittedName>
        <fullName evidence="1">Uncharacterized protein</fullName>
    </submittedName>
</protein>
<reference evidence="1 2" key="1">
    <citation type="submission" date="2018-05" db="EMBL/GenBank/DDBJ databases">
        <title>Genetic diversity of glacier-inhabiting Cryobacterium bacteria in China and description of Cryobacterium mengkeensis sp. nov. and Arthrobacter glacialis sp. nov.</title>
        <authorList>
            <person name="Liu Q."/>
            <person name="Xin Y.-H."/>
        </authorList>
    </citation>
    <scope>NUCLEOTIDE SEQUENCE [LARGE SCALE GENOMIC DNA]</scope>
    <source>
        <strain evidence="1 2">LI2</strain>
    </source>
</reference>
<dbReference type="Proteomes" id="UP000247832">
    <property type="component" value="Unassembled WGS sequence"/>
</dbReference>
<keyword evidence="2" id="KW-1185">Reference proteome</keyword>
<accession>A0A2V5L4K7</accession>
<gene>
    <name evidence="1" type="ORF">CVV68_18130</name>
</gene>
<dbReference type="EMBL" id="QJVD01000024">
    <property type="protein sequence ID" value="PYI65512.1"/>
    <property type="molecule type" value="Genomic_DNA"/>
</dbReference>
<evidence type="ECO:0000313" key="2">
    <source>
        <dbReference type="Proteomes" id="UP000247832"/>
    </source>
</evidence>
<proteinExistence type="predicted"/>
<dbReference type="OrthoDB" id="4954114at2"/>
<dbReference type="RefSeq" id="WP_110502434.1">
    <property type="nucleotide sequence ID" value="NZ_QJVD01000024.1"/>
</dbReference>
<evidence type="ECO:0000313" key="1">
    <source>
        <dbReference type="EMBL" id="PYI65512.1"/>
    </source>
</evidence>
<organism evidence="1 2">
    <name type="scientific">Arthrobacter livingstonensis</name>
    <dbReference type="NCBI Taxonomy" id="670078"/>
    <lineage>
        <taxon>Bacteria</taxon>
        <taxon>Bacillati</taxon>
        <taxon>Actinomycetota</taxon>
        <taxon>Actinomycetes</taxon>
        <taxon>Micrococcales</taxon>
        <taxon>Micrococcaceae</taxon>
        <taxon>Arthrobacter</taxon>
    </lineage>
</organism>
<name>A0A2V5L4K7_9MICC</name>